<dbReference type="SUPFAM" id="SSF52733">
    <property type="entry name" value="Nicotinate mononucleotide:5,6-dimethylbenzimidazole phosphoribosyltransferase (CobT)"/>
    <property type="match status" value="1"/>
</dbReference>
<comment type="similarity">
    <text evidence="2 10">Belongs to the CobT family.</text>
</comment>
<evidence type="ECO:0000256" key="10">
    <source>
        <dbReference type="HAMAP-Rule" id="MF_00230"/>
    </source>
</evidence>
<dbReference type="Pfam" id="PF02277">
    <property type="entry name" value="DBI_PRT"/>
    <property type="match status" value="1"/>
</dbReference>
<keyword evidence="7 10" id="KW-0808">Transferase</keyword>
<accession>A0ABN7RFI5</accession>
<dbReference type="HAMAP" id="MF_00230">
    <property type="entry name" value="CobT"/>
    <property type="match status" value="1"/>
</dbReference>
<evidence type="ECO:0000256" key="9">
    <source>
        <dbReference type="ARBA" id="ARBA00047340"/>
    </source>
</evidence>
<evidence type="ECO:0000256" key="2">
    <source>
        <dbReference type="ARBA" id="ARBA00007110"/>
    </source>
</evidence>
<keyword evidence="12" id="KW-1185">Reference proteome</keyword>
<dbReference type="CDD" id="cd02439">
    <property type="entry name" value="DMB-PRT_CobT"/>
    <property type="match status" value="1"/>
</dbReference>
<evidence type="ECO:0000256" key="7">
    <source>
        <dbReference type="ARBA" id="ARBA00022679"/>
    </source>
</evidence>
<dbReference type="PANTHER" id="PTHR43463">
    <property type="entry name" value="NICOTINATE-NUCLEOTIDE--DIMETHYLBENZIMIDAZOLE PHOSPHORIBOSYLTRANSFERASE"/>
    <property type="match status" value="1"/>
</dbReference>
<comment type="pathway">
    <text evidence="1 10">Nucleoside biosynthesis; alpha-ribazole biosynthesis; alpha-ribazole from 5,6-dimethylbenzimidazole: step 1/2.</text>
</comment>
<evidence type="ECO:0000256" key="3">
    <source>
        <dbReference type="ARBA" id="ARBA00011991"/>
    </source>
</evidence>
<gene>
    <name evidence="10 11" type="primary">cobT</name>
    <name evidence="11" type="ORF">DYBT9623_04356</name>
</gene>
<comment type="function">
    <text evidence="10">Catalyzes the synthesis of alpha-ribazole-5'-phosphate from nicotinate mononucleotide (NAMN) and 5,6-dimethylbenzimidazole (DMB).</text>
</comment>
<dbReference type="Proteomes" id="UP000679725">
    <property type="component" value="Unassembled WGS sequence"/>
</dbReference>
<keyword evidence="6 10" id="KW-0328">Glycosyltransferase</keyword>
<dbReference type="NCBIfam" id="NF000996">
    <property type="entry name" value="PRK00105.1"/>
    <property type="match status" value="1"/>
</dbReference>
<dbReference type="InterPro" id="IPR036087">
    <property type="entry name" value="Nict_dMeBzImd_PRibTrfase_sf"/>
</dbReference>
<dbReference type="EMBL" id="CAJRAU010000007">
    <property type="protein sequence ID" value="CAG5072815.1"/>
    <property type="molecule type" value="Genomic_DNA"/>
</dbReference>
<feature type="active site" description="Proton acceptor" evidence="10">
    <location>
        <position position="308"/>
    </location>
</feature>
<evidence type="ECO:0000256" key="5">
    <source>
        <dbReference type="ARBA" id="ARBA00022573"/>
    </source>
</evidence>
<dbReference type="InterPro" id="IPR003200">
    <property type="entry name" value="Nict_dMeBzImd_PRibTrfase"/>
</dbReference>
<evidence type="ECO:0000313" key="12">
    <source>
        <dbReference type="Proteomes" id="UP000679725"/>
    </source>
</evidence>
<name>A0ABN7RFI5_9BACT</name>
<evidence type="ECO:0000256" key="8">
    <source>
        <dbReference type="ARBA" id="ARBA00030686"/>
    </source>
</evidence>
<dbReference type="PANTHER" id="PTHR43463:SF1">
    <property type="entry name" value="NICOTINATE-NUCLEOTIDE--DIMETHYLBENZIMIDAZOLE PHOSPHORIBOSYLTRANSFERASE"/>
    <property type="match status" value="1"/>
</dbReference>
<comment type="caution">
    <text evidence="11">The sequence shown here is derived from an EMBL/GenBank/DDBJ whole genome shotgun (WGS) entry which is preliminary data.</text>
</comment>
<dbReference type="InterPro" id="IPR017846">
    <property type="entry name" value="Nict_dMeBzImd_PRibTrfase_bact"/>
</dbReference>
<dbReference type="Gene3D" id="1.10.1610.10">
    <property type="match status" value="1"/>
</dbReference>
<organism evidence="11 12">
    <name type="scientific">Dyadobacter linearis</name>
    <dbReference type="NCBI Taxonomy" id="2823330"/>
    <lineage>
        <taxon>Bacteria</taxon>
        <taxon>Pseudomonadati</taxon>
        <taxon>Bacteroidota</taxon>
        <taxon>Cytophagia</taxon>
        <taxon>Cytophagales</taxon>
        <taxon>Spirosomataceae</taxon>
        <taxon>Dyadobacter</taxon>
    </lineage>
</organism>
<dbReference type="Gene3D" id="3.40.50.10210">
    <property type="match status" value="1"/>
</dbReference>
<evidence type="ECO:0000256" key="1">
    <source>
        <dbReference type="ARBA" id="ARBA00005049"/>
    </source>
</evidence>
<protein>
    <recommendedName>
        <fullName evidence="4 10">Nicotinate-nucleotide--dimethylbenzimidazole phosphoribosyltransferase</fullName>
        <shortName evidence="10">NN:DBI PRT</shortName>
        <ecNumber evidence="3 10">2.4.2.21</ecNumber>
    </recommendedName>
    <alternativeName>
        <fullName evidence="8 10">N(1)-alpha-phosphoribosyltransferase</fullName>
    </alternativeName>
</protein>
<comment type="catalytic activity">
    <reaction evidence="9 10">
        <text>5,6-dimethylbenzimidazole + nicotinate beta-D-ribonucleotide = alpha-ribazole 5'-phosphate + nicotinate + H(+)</text>
        <dbReference type="Rhea" id="RHEA:11196"/>
        <dbReference type="ChEBI" id="CHEBI:15378"/>
        <dbReference type="ChEBI" id="CHEBI:15890"/>
        <dbReference type="ChEBI" id="CHEBI:32544"/>
        <dbReference type="ChEBI" id="CHEBI:57502"/>
        <dbReference type="ChEBI" id="CHEBI:57918"/>
        <dbReference type="EC" id="2.4.2.21"/>
    </reaction>
</comment>
<evidence type="ECO:0000313" key="11">
    <source>
        <dbReference type="EMBL" id="CAG5072815.1"/>
    </source>
</evidence>
<evidence type="ECO:0000256" key="6">
    <source>
        <dbReference type="ARBA" id="ARBA00022676"/>
    </source>
</evidence>
<proteinExistence type="inferred from homology"/>
<dbReference type="EC" id="2.4.2.21" evidence="3 10"/>
<dbReference type="NCBIfam" id="TIGR03160">
    <property type="entry name" value="cobT_DBIPRT"/>
    <property type="match status" value="1"/>
</dbReference>
<sequence>MVMSQTDLEAQIQQKIDFKTKPAGSLGMLEHIAFQIANVQQTLSPELSKPHIVVFAGSHGIAKEGVSAYPAEVTAQMVLNFLNGGAAINVFARQHEIELVILDAGVDFVFENDKKPVDAKVGFGTQSFLAAEAMTAEQCAECFTSGAAIVKDIRETGCNVIGFGEMGIGNTSSAAVIMSKLLDLPIAECVGKGTGLDATQLENKLSVLQNALTFHEQVGNDPMQILRTFGGFEIAMMCGAMLEAHRQNMIVLVDGFIASVAFLAAFKMNNKIIENAVFCHQSDEKGHRLLLQKLNANPVLQLNMRLGEGTGCAVAYPLIKSAVAFFNEMASFDSAQVSQKTA</sequence>
<dbReference type="InterPro" id="IPR023195">
    <property type="entry name" value="Nict_dMeBzImd_PRibTrfase_N"/>
</dbReference>
<evidence type="ECO:0000256" key="4">
    <source>
        <dbReference type="ARBA" id="ARBA00015486"/>
    </source>
</evidence>
<reference evidence="11 12" key="1">
    <citation type="submission" date="2021-04" db="EMBL/GenBank/DDBJ databases">
        <authorList>
            <person name="Rodrigo-Torres L."/>
            <person name="Arahal R. D."/>
            <person name="Lucena T."/>
        </authorList>
    </citation>
    <scope>NUCLEOTIDE SEQUENCE [LARGE SCALE GENOMIC DNA]</scope>
    <source>
        <strain evidence="11 12">CECT 9623</strain>
    </source>
</reference>
<keyword evidence="5 10" id="KW-0169">Cobalamin biosynthesis</keyword>
<dbReference type="GO" id="GO:0008939">
    <property type="term" value="F:nicotinate-nucleotide-dimethylbenzimidazole phosphoribosyltransferase activity"/>
    <property type="evidence" value="ECO:0007669"/>
    <property type="project" value="UniProtKB-EC"/>
</dbReference>